<dbReference type="Proteomes" id="UP001461498">
    <property type="component" value="Unassembled WGS sequence"/>
</dbReference>
<comment type="caution">
    <text evidence="1">The sequence shown here is derived from an EMBL/GenBank/DDBJ whole genome shotgun (WGS) entry which is preliminary data.</text>
</comment>
<evidence type="ECO:0000313" key="1">
    <source>
        <dbReference type="EMBL" id="KAK9505448.1"/>
    </source>
</evidence>
<dbReference type="EMBL" id="JAPXFL010000006">
    <property type="protein sequence ID" value="KAK9505448.1"/>
    <property type="molecule type" value="Genomic_DNA"/>
</dbReference>
<protein>
    <submittedName>
        <fullName evidence="1">Uncharacterized protein</fullName>
    </submittedName>
</protein>
<organism evidence="1 2">
    <name type="scientific">Rhynocoris fuscipes</name>
    <dbReference type="NCBI Taxonomy" id="488301"/>
    <lineage>
        <taxon>Eukaryota</taxon>
        <taxon>Metazoa</taxon>
        <taxon>Ecdysozoa</taxon>
        <taxon>Arthropoda</taxon>
        <taxon>Hexapoda</taxon>
        <taxon>Insecta</taxon>
        <taxon>Pterygota</taxon>
        <taxon>Neoptera</taxon>
        <taxon>Paraneoptera</taxon>
        <taxon>Hemiptera</taxon>
        <taxon>Heteroptera</taxon>
        <taxon>Panheteroptera</taxon>
        <taxon>Cimicomorpha</taxon>
        <taxon>Reduviidae</taxon>
        <taxon>Harpactorinae</taxon>
        <taxon>Harpactorini</taxon>
        <taxon>Rhynocoris</taxon>
    </lineage>
</organism>
<reference evidence="1 2" key="1">
    <citation type="submission" date="2022-12" db="EMBL/GenBank/DDBJ databases">
        <title>Chromosome-level genome assembly of true bugs.</title>
        <authorList>
            <person name="Ma L."/>
            <person name="Li H."/>
        </authorList>
    </citation>
    <scope>NUCLEOTIDE SEQUENCE [LARGE SCALE GENOMIC DNA]</scope>
    <source>
        <strain evidence="1">Lab_2022b</strain>
    </source>
</reference>
<keyword evidence="2" id="KW-1185">Reference proteome</keyword>
<sequence length="153" mass="17674">MLGNCPNNMLLITRRYHRVKHSLMESLTTKGFTCYEEVYAVDDEGTARYADIIGFKRNLFKWILLPRGLITSIEAAVIPRNDDIHIVCLLPDRFRTSSILNGSCLSTAIENGRSPKPVWQQTYNMYVIITRNDGSFNRRNLFIYSLFGTYKQV</sequence>
<proteinExistence type="predicted"/>
<dbReference type="AlphaFoldDB" id="A0AAW1D5V7"/>
<accession>A0AAW1D5V7</accession>
<gene>
    <name evidence="1" type="ORF">O3M35_009506</name>
</gene>
<name>A0AAW1D5V7_9HEMI</name>
<evidence type="ECO:0000313" key="2">
    <source>
        <dbReference type="Proteomes" id="UP001461498"/>
    </source>
</evidence>